<dbReference type="InterPro" id="IPR035899">
    <property type="entry name" value="DBL_dom_sf"/>
</dbReference>
<feature type="domain" description="SH3" evidence="6">
    <location>
        <begin position="7"/>
        <end position="66"/>
    </location>
</feature>
<dbReference type="PROSITE" id="PS50003">
    <property type="entry name" value="PH_DOMAIN"/>
    <property type="match status" value="1"/>
</dbReference>
<evidence type="ECO:0000313" key="10">
    <source>
        <dbReference type="EnsemblMetazoa" id="PHUM148130-PA"/>
    </source>
</evidence>
<dbReference type="Pfam" id="PF14604">
    <property type="entry name" value="SH3_9"/>
    <property type="match status" value="1"/>
</dbReference>
<dbReference type="InterPro" id="IPR011993">
    <property type="entry name" value="PH-like_dom_sf"/>
</dbReference>
<evidence type="ECO:0000313" key="11">
    <source>
        <dbReference type="Proteomes" id="UP000009046"/>
    </source>
</evidence>
<dbReference type="EMBL" id="AAZO01001715">
    <property type="status" value="NOT_ANNOTATED_CDS"/>
    <property type="molecule type" value="Genomic_DNA"/>
</dbReference>
<feature type="domain" description="PH" evidence="7">
    <location>
        <begin position="232"/>
        <end position="333"/>
    </location>
</feature>
<dbReference type="eggNOG" id="KOG2070">
    <property type="taxonomic scope" value="Eukaryota"/>
</dbReference>
<proteinExistence type="predicted"/>
<dbReference type="CDD" id="cd01225">
    <property type="entry name" value="PH_Cool_Pix"/>
    <property type="match status" value="1"/>
</dbReference>
<dbReference type="Gene3D" id="1.20.900.10">
    <property type="entry name" value="Dbl homology (DH) domain"/>
    <property type="match status" value="1"/>
</dbReference>
<gene>
    <name evidence="10" type="primary">8239506</name>
    <name evidence="9" type="ORF">Phum_PHUM148130</name>
</gene>
<dbReference type="CTD" id="8239506"/>
<evidence type="ECO:0000256" key="3">
    <source>
        <dbReference type="ARBA" id="ARBA00022658"/>
    </source>
</evidence>
<dbReference type="SUPFAM" id="SSF50044">
    <property type="entry name" value="SH3-domain"/>
    <property type="match status" value="1"/>
</dbReference>
<dbReference type="PANTHER" id="PTHR46026:SF1">
    <property type="entry name" value="RHO-TYPE GUANINE NUCLEOTIDE EXCHANGE FACTOR, ISOFORM F"/>
    <property type="match status" value="1"/>
</dbReference>
<protein>
    <recommendedName>
        <fullName evidence="12">Rho guanine nucleotide exchange factor 7</fullName>
    </recommendedName>
</protein>
<dbReference type="PANTHER" id="PTHR46026">
    <property type="entry name" value="RHO-TYPE GUANINE NUCLEOTIDE EXCHANGE FACTOR, ISOFORM F"/>
    <property type="match status" value="1"/>
</dbReference>
<evidence type="ECO:0000256" key="4">
    <source>
        <dbReference type="ARBA" id="ARBA00023273"/>
    </source>
</evidence>
<dbReference type="SMART" id="SM00326">
    <property type="entry name" value="SH3"/>
    <property type="match status" value="1"/>
</dbReference>
<evidence type="ECO:0000259" key="8">
    <source>
        <dbReference type="PROSITE" id="PS50010"/>
    </source>
</evidence>
<dbReference type="STRING" id="121224.E0VF04"/>
<dbReference type="RefSeq" id="XP_002424716.1">
    <property type="nucleotide sequence ID" value="XM_002424671.1"/>
</dbReference>
<evidence type="ECO:0000256" key="1">
    <source>
        <dbReference type="ARBA" id="ARBA00004510"/>
    </source>
</evidence>
<evidence type="ECO:0000256" key="2">
    <source>
        <dbReference type="ARBA" id="ARBA00022443"/>
    </source>
</evidence>
<feature type="domain" description="DH" evidence="8">
    <location>
        <begin position="66"/>
        <end position="210"/>
    </location>
</feature>
<dbReference type="AlphaFoldDB" id="E0VF04"/>
<dbReference type="PROSITE" id="PS50002">
    <property type="entry name" value="SH3"/>
    <property type="match status" value="1"/>
</dbReference>
<dbReference type="InterPro" id="IPR001452">
    <property type="entry name" value="SH3_domain"/>
</dbReference>
<dbReference type="GO" id="GO:0005737">
    <property type="term" value="C:cytoplasm"/>
    <property type="evidence" value="ECO:0007669"/>
    <property type="project" value="TreeGrafter"/>
</dbReference>
<dbReference type="HOGENOM" id="CLU_351719_0_0_1"/>
<dbReference type="InterPro" id="IPR036028">
    <property type="entry name" value="SH3-like_dom_sf"/>
</dbReference>
<evidence type="ECO:0000256" key="5">
    <source>
        <dbReference type="PROSITE-ProRule" id="PRU00192"/>
    </source>
</evidence>
<dbReference type="SUPFAM" id="SSF48065">
    <property type="entry name" value="DBL homology domain (DH-domain)"/>
    <property type="match status" value="1"/>
</dbReference>
<accession>E0VF04</accession>
<dbReference type="CDD" id="cd11877">
    <property type="entry name" value="SH3_PIX"/>
    <property type="match status" value="1"/>
</dbReference>
<dbReference type="FunCoup" id="E0VF04">
    <property type="interactions" value="44"/>
</dbReference>
<sequence>MASSSSQSTLTVQAVYSFKGKNNDELCFKKGDIILVTQKEEGGWWEGTLNGTTGWFPSNYVKEINLNRDEYRQLVGNIDSVFDAHSKLLIALEGCNELPPIEQRVGKLFLTSASQIKQIHLLYCSSHPRSICILNKHKDALNAFMESQGAASPGLLVLTTGLSKPFRRLEKYSGILQELERHIEENHPDRGDTQRSVSVYKDIWNACSTKRRQKEQELEILTGGVRGWEGEELSSLGEIIHMGSVAVGPYHRDRYFVLFPTTLLILSVSSRMSGFIYEGKLPLTGINVTQLPDTESYKNAFEITGNLIDKIVAVCQTKKNLHLWIDTLRQAIQSVKKSSTSSSHPPSHVSSSYTCSYAGLTGYFSRLVKCGLITRNFDFSDVKVRRSHKVECVIFPTQLSFEIFKASRTWFKSQTIELDSMSTSTDRTERIRTYKRQNAIDMVDSSDSMNSSDTNSFEFIKNSHSHSNLRDCVINFESECESEKLKNVLGKPNLQPGNSSFDFLPNVPATHRTYEDLSVLGFCETGRKNKKRRSKSMPSLTNMRNENTFFASSFERSASLGIITVMKSFERDDSIECRKKTNSEIIRTDFMDQKSSNDLSSICFSTSYICALNASAEDNRRQSLPVENSNLNDGCFRFSQVGLSSRYCNDFLFASPRSSDSGLADIAGTGTLIFPNHSENCEKWRYKVDSLCDSSNVFYPTTESNNLDYVSDGVVTTTPTISCKNIFIENPSRHTSSSNIFYDPSAVPRQNEDVVNNGGVYRSGMYAHWWLKTRIPAEAFGDKTKSSIKSSKGKKSVRTN</sequence>
<dbReference type="EnsemblMetazoa" id="PHUM148130-RA">
    <property type="protein sequence ID" value="PHUM148130-PA"/>
    <property type="gene ID" value="PHUM148130"/>
</dbReference>
<dbReference type="InterPro" id="IPR046376">
    <property type="entry name" value="PH_Cool_Pix"/>
</dbReference>
<keyword evidence="2 5" id="KW-0728">SH3 domain</keyword>
<dbReference type="InterPro" id="IPR000219">
    <property type="entry name" value="DH_dom"/>
</dbReference>
<dbReference type="EMBL" id="AAZO01001716">
    <property type="status" value="NOT_ANNOTATED_CDS"/>
    <property type="molecule type" value="Genomic_DNA"/>
</dbReference>
<dbReference type="Gene3D" id="2.30.29.30">
    <property type="entry name" value="Pleckstrin-homology domain (PH domain)/Phosphotyrosine-binding domain (PTB)"/>
    <property type="match status" value="1"/>
</dbReference>
<comment type="subcellular location">
    <subcellularLocation>
        <location evidence="1">Cell projection</location>
        <location evidence="1">Lamellipodium</location>
    </subcellularLocation>
</comment>
<evidence type="ECO:0008006" key="12">
    <source>
        <dbReference type="Google" id="ProtNLM"/>
    </source>
</evidence>
<dbReference type="SMART" id="SM00233">
    <property type="entry name" value="PH"/>
    <property type="match status" value="1"/>
</dbReference>
<dbReference type="Pfam" id="PF00169">
    <property type="entry name" value="PH"/>
    <property type="match status" value="1"/>
</dbReference>
<name>E0VF04_PEDHC</name>
<dbReference type="Pfam" id="PF00621">
    <property type="entry name" value="RhoGEF"/>
    <property type="match status" value="1"/>
</dbReference>
<dbReference type="FunFam" id="2.30.30.40:FF:000072">
    <property type="entry name" value="Unconventional Myosin IB"/>
    <property type="match status" value="1"/>
</dbReference>
<evidence type="ECO:0000259" key="7">
    <source>
        <dbReference type="PROSITE" id="PS50003"/>
    </source>
</evidence>
<dbReference type="KEGG" id="phu:Phum_PHUM148130"/>
<dbReference type="SMART" id="SM00325">
    <property type="entry name" value="RhoGEF"/>
    <property type="match status" value="1"/>
</dbReference>
<dbReference type="PRINTS" id="PR00452">
    <property type="entry name" value="SH3DOMAIN"/>
</dbReference>
<dbReference type="Gene3D" id="2.30.30.40">
    <property type="entry name" value="SH3 Domains"/>
    <property type="match status" value="1"/>
</dbReference>
<dbReference type="CDD" id="cd00160">
    <property type="entry name" value="RhoGEF"/>
    <property type="match status" value="1"/>
</dbReference>
<keyword evidence="3" id="KW-0344">Guanine-nucleotide releasing factor</keyword>
<keyword evidence="4" id="KW-0966">Cell projection</keyword>
<dbReference type="VEuPathDB" id="VectorBase:PHUM148130"/>
<keyword evidence="11" id="KW-1185">Reference proteome</keyword>
<dbReference type="GeneID" id="8239506"/>
<reference evidence="10" key="3">
    <citation type="submission" date="2020-05" db="UniProtKB">
        <authorList>
            <consortium name="EnsemblMetazoa"/>
        </authorList>
    </citation>
    <scope>IDENTIFICATION</scope>
    <source>
        <strain evidence="10">USDA</strain>
    </source>
</reference>
<dbReference type="SUPFAM" id="SSF50729">
    <property type="entry name" value="PH domain-like"/>
    <property type="match status" value="1"/>
</dbReference>
<evidence type="ECO:0000259" key="6">
    <source>
        <dbReference type="PROSITE" id="PS50002"/>
    </source>
</evidence>
<reference evidence="9" key="1">
    <citation type="submission" date="2007-04" db="EMBL/GenBank/DDBJ databases">
        <title>Annotation of Pediculus humanus corporis strain USDA.</title>
        <authorList>
            <person name="Kirkness E."/>
            <person name="Hannick L."/>
            <person name="Hass B."/>
            <person name="Bruggner R."/>
            <person name="Lawson D."/>
            <person name="Bidwell S."/>
            <person name="Joardar V."/>
            <person name="Caler E."/>
            <person name="Walenz B."/>
            <person name="Inman J."/>
            <person name="Schobel S."/>
            <person name="Galinsky K."/>
            <person name="Amedeo P."/>
            <person name="Strausberg R."/>
        </authorList>
    </citation>
    <scope>NUCLEOTIDE SEQUENCE</scope>
    <source>
        <strain evidence="9">USDA</strain>
    </source>
</reference>
<dbReference type="InterPro" id="IPR001849">
    <property type="entry name" value="PH_domain"/>
</dbReference>
<dbReference type="GO" id="GO:0030027">
    <property type="term" value="C:lamellipodium"/>
    <property type="evidence" value="ECO:0007669"/>
    <property type="project" value="UniProtKB-SubCell"/>
</dbReference>
<dbReference type="GO" id="GO:0005085">
    <property type="term" value="F:guanyl-nucleotide exchange factor activity"/>
    <property type="evidence" value="ECO:0007669"/>
    <property type="project" value="UniProtKB-KW"/>
</dbReference>
<organism>
    <name type="scientific">Pediculus humanus subsp. corporis</name>
    <name type="common">Body louse</name>
    <dbReference type="NCBI Taxonomy" id="121224"/>
    <lineage>
        <taxon>Eukaryota</taxon>
        <taxon>Metazoa</taxon>
        <taxon>Ecdysozoa</taxon>
        <taxon>Arthropoda</taxon>
        <taxon>Hexapoda</taxon>
        <taxon>Insecta</taxon>
        <taxon>Pterygota</taxon>
        <taxon>Neoptera</taxon>
        <taxon>Paraneoptera</taxon>
        <taxon>Psocodea</taxon>
        <taxon>Troctomorpha</taxon>
        <taxon>Phthiraptera</taxon>
        <taxon>Anoplura</taxon>
        <taxon>Pediculidae</taxon>
        <taxon>Pediculus</taxon>
    </lineage>
</organism>
<dbReference type="OrthoDB" id="6019202at2759"/>
<reference evidence="9" key="2">
    <citation type="submission" date="2007-04" db="EMBL/GenBank/DDBJ databases">
        <title>The genome of the human body louse.</title>
        <authorList>
            <consortium name="The Human Body Louse Genome Consortium"/>
            <person name="Kirkness E."/>
            <person name="Walenz B."/>
            <person name="Hass B."/>
            <person name="Bruggner R."/>
            <person name="Strausberg R."/>
        </authorList>
    </citation>
    <scope>NUCLEOTIDE SEQUENCE</scope>
    <source>
        <strain evidence="9">USDA</strain>
    </source>
</reference>
<dbReference type="PROSITE" id="PS50010">
    <property type="entry name" value="DH_2"/>
    <property type="match status" value="1"/>
</dbReference>
<dbReference type="GO" id="GO:0016192">
    <property type="term" value="P:vesicle-mediated transport"/>
    <property type="evidence" value="ECO:0007669"/>
    <property type="project" value="UniProtKB-ARBA"/>
</dbReference>
<dbReference type="Proteomes" id="UP000009046">
    <property type="component" value="Unassembled WGS sequence"/>
</dbReference>
<dbReference type="InParanoid" id="E0VF04"/>
<dbReference type="EMBL" id="DS235100">
    <property type="protein sequence ID" value="EEB11978.1"/>
    <property type="molecule type" value="Genomic_DNA"/>
</dbReference>
<evidence type="ECO:0000313" key="9">
    <source>
        <dbReference type="EMBL" id="EEB11978.1"/>
    </source>
</evidence>